<organism evidence="2 3">
    <name type="scientific">Apolygus lucorum</name>
    <name type="common">Small green plant bug</name>
    <name type="synonym">Lygocoris lucorum</name>
    <dbReference type="NCBI Taxonomy" id="248454"/>
    <lineage>
        <taxon>Eukaryota</taxon>
        <taxon>Metazoa</taxon>
        <taxon>Ecdysozoa</taxon>
        <taxon>Arthropoda</taxon>
        <taxon>Hexapoda</taxon>
        <taxon>Insecta</taxon>
        <taxon>Pterygota</taxon>
        <taxon>Neoptera</taxon>
        <taxon>Paraneoptera</taxon>
        <taxon>Hemiptera</taxon>
        <taxon>Heteroptera</taxon>
        <taxon>Panheteroptera</taxon>
        <taxon>Cimicomorpha</taxon>
        <taxon>Miridae</taxon>
        <taxon>Mirini</taxon>
        <taxon>Apolygus</taxon>
    </lineage>
</organism>
<evidence type="ECO:0000256" key="1">
    <source>
        <dbReference type="SAM" id="MobiDB-lite"/>
    </source>
</evidence>
<proteinExistence type="predicted"/>
<dbReference type="AlphaFoldDB" id="A0A6A4ILH8"/>
<feature type="region of interest" description="Disordered" evidence="1">
    <location>
        <begin position="98"/>
        <end position="156"/>
    </location>
</feature>
<reference evidence="2" key="1">
    <citation type="journal article" date="2021" name="Mol. Ecol. Resour.">
        <title>Apolygus lucorum genome provides insights into omnivorousness and mesophyll feeding.</title>
        <authorList>
            <person name="Liu Y."/>
            <person name="Liu H."/>
            <person name="Wang H."/>
            <person name="Huang T."/>
            <person name="Liu B."/>
            <person name="Yang B."/>
            <person name="Yin L."/>
            <person name="Li B."/>
            <person name="Zhang Y."/>
            <person name="Zhang S."/>
            <person name="Jiang F."/>
            <person name="Zhang X."/>
            <person name="Ren Y."/>
            <person name="Wang B."/>
            <person name="Wang S."/>
            <person name="Lu Y."/>
            <person name="Wu K."/>
            <person name="Fan W."/>
            <person name="Wang G."/>
        </authorList>
    </citation>
    <scope>NUCLEOTIDE SEQUENCE</scope>
    <source>
        <strain evidence="2">12Hb</strain>
    </source>
</reference>
<evidence type="ECO:0000313" key="3">
    <source>
        <dbReference type="Proteomes" id="UP000466442"/>
    </source>
</evidence>
<name>A0A6A4ILH8_APOLU</name>
<dbReference type="EMBL" id="WIXP02000013">
    <property type="protein sequence ID" value="KAF6201288.1"/>
    <property type="molecule type" value="Genomic_DNA"/>
</dbReference>
<sequence length="185" mass="20003">MNLHEINQVPTCTNFPAQTTQKTTTFLTTHLPLAVESLTKTTNHASATVSQRSFGPNDCILMTTWLEKFTYSTFKSTAVGNPVVSDSVQVPPHFLGATCRPQQSQGNQDSDKLQPSSSWCTSNLTSAPCTSSDSATTPCTSTSNSTPTCPSYDNPSKLEDELMEMAAASEDEMCTDSEDEVEDEV</sequence>
<evidence type="ECO:0000313" key="2">
    <source>
        <dbReference type="EMBL" id="KAF6201288.1"/>
    </source>
</evidence>
<feature type="region of interest" description="Disordered" evidence="1">
    <location>
        <begin position="166"/>
        <end position="185"/>
    </location>
</feature>
<feature type="compositionally biased region" description="Polar residues" evidence="1">
    <location>
        <begin position="100"/>
        <end position="135"/>
    </location>
</feature>
<dbReference type="Proteomes" id="UP000466442">
    <property type="component" value="Unassembled WGS sequence"/>
</dbReference>
<comment type="caution">
    <text evidence="2">The sequence shown here is derived from an EMBL/GenBank/DDBJ whole genome shotgun (WGS) entry which is preliminary data.</text>
</comment>
<gene>
    <name evidence="2" type="ORF">GE061_005735</name>
</gene>
<keyword evidence="3" id="KW-1185">Reference proteome</keyword>
<feature type="compositionally biased region" description="Acidic residues" evidence="1">
    <location>
        <begin position="169"/>
        <end position="185"/>
    </location>
</feature>
<accession>A0A6A4ILH8</accession>
<protein>
    <submittedName>
        <fullName evidence="2">Uncharacterized protein</fullName>
    </submittedName>
</protein>
<feature type="compositionally biased region" description="Low complexity" evidence="1">
    <location>
        <begin position="136"/>
        <end position="151"/>
    </location>
</feature>